<dbReference type="Gene3D" id="1.20.58.1080">
    <property type="match status" value="1"/>
</dbReference>
<keyword evidence="5" id="KW-0347">Helicase</keyword>
<evidence type="ECO:0000256" key="5">
    <source>
        <dbReference type="ARBA" id="ARBA00022806"/>
    </source>
</evidence>
<feature type="domain" description="Helicase C-terminal" evidence="11">
    <location>
        <begin position="468"/>
        <end position="631"/>
    </location>
</feature>
<keyword evidence="6" id="KW-0067">ATP-binding</keyword>
<evidence type="ECO:0000313" key="12">
    <source>
        <dbReference type="EMBL" id="CEM31149.1"/>
    </source>
</evidence>
<dbReference type="Pfam" id="PF00271">
    <property type="entry name" value="Helicase_C"/>
    <property type="match status" value="1"/>
</dbReference>
<evidence type="ECO:0000259" key="11">
    <source>
        <dbReference type="PROSITE" id="PS51194"/>
    </source>
</evidence>
<dbReference type="InParanoid" id="A0A0G4GLZ5"/>
<evidence type="ECO:0000256" key="2">
    <source>
        <dbReference type="ARBA" id="ARBA00012552"/>
    </source>
</evidence>
<evidence type="ECO:0000256" key="1">
    <source>
        <dbReference type="ARBA" id="ARBA00004173"/>
    </source>
</evidence>
<dbReference type="AlphaFoldDB" id="A0A0G4GLZ5"/>
<evidence type="ECO:0000256" key="9">
    <source>
        <dbReference type="ARBA" id="ARBA00047984"/>
    </source>
</evidence>
<dbReference type="GO" id="GO:0000965">
    <property type="term" value="P:mitochondrial RNA 3'-end processing"/>
    <property type="evidence" value="ECO:0007669"/>
    <property type="project" value="TreeGrafter"/>
</dbReference>
<dbReference type="GO" id="GO:0045025">
    <property type="term" value="C:mitochondrial degradosome"/>
    <property type="evidence" value="ECO:0007669"/>
    <property type="project" value="TreeGrafter"/>
</dbReference>
<organism evidence="12 13">
    <name type="scientific">Vitrella brassicaformis (strain CCMP3155)</name>
    <dbReference type="NCBI Taxonomy" id="1169540"/>
    <lineage>
        <taxon>Eukaryota</taxon>
        <taxon>Sar</taxon>
        <taxon>Alveolata</taxon>
        <taxon>Colpodellida</taxon>
        <taxon>Vitrellaceae</taxon>
        <taxon>Vitrella</taxon>
    </lineage>
</organism>
<dbReference type="InterPro" id="IPR022192">
    <property type="entry name" value="SUV3_C"/>
</dbReference>
<dbReference type="EC" id="3.6.4.13" evidence="2"/>
<dbReference type="Gene3D" id="1.20.272.40">
    <property type="match status" value="1"/>
</dbReference>
<dbReference type="SUPFAM" id="SSF52540">
    <property type="entry name" value="P-loop containing nucleoside triphosphate hydrolases"/>
    <property type="match status" value="1"/>
</dbReference>
<dbReference type="InterPro" id="IPR055206">
    <property type="entry name" value="DEXQc_SUV3"/>
</dbReference>
<gene>
    <name evidence="12" type="ORF">Vbra_18295</name>
</gene>
<evidence type="ECO:0000256" key="8">
    <source>
        <dbReference type="ARBA" id="ARBA00023128"/>
    </source>
</evidence>
<dbReference type="Gene3D" id="3.40.50.300">
    <property type="entry name" value="P-loop containing nucleotide triphosphate hydrolases"/>
    <property type="match status" value="2"/>
</dbReference>
<dbReference type="VEuPathDB" id="CryptoDB:Vbra_18295"/>
<reference evidence="12 13" key="1">
    <citation type="submission" date="2014-11" db="EMBL/GenBank/DDBJ databases">
        <authorList>
            <person name="Zhu J."/>
            <person name="Qi W."/>
            <person name="Song R."/>
        </authorList>
    </citation>
    <scope>NUCLEOTIDE SEQUENCE [LARGE SCALE GENOMIC DNA]</scope>
</reference>
<dbReference type="PANTHER" id="PTHR12131:SF1">
    <property type="entry name" value="ATP-DEPENDENT RNA HELICASE SUPV3L1, MITOCHONDRIAL-RELATED"/>
    <property type="match status" value="1"/>
</dbReference>
<dbReference type="CDD" id="cd18805">
    <property type="entry name" value="SF2_C_suv3"/>
    <property type="match status" value="1"/>
</dbReference>
<dbReference type="InterPro" id="IPR050699">
    <property type="entry name" value="RNA-DNA_Helicase"/>
</dbReference>
<dbReference type="PANTHER" id="PTHR12131">
    <property type="entry name" value="ATP-DEPENDENT RNA AND DNA HELICASE"/>
    <property type="match status" value="1"/>
</dbReference>
<protein>
    <recommendedName>
        <fullName evidence="2">RNA helicase</fullName>
        <ecNumber evidence="2">3.6.4.13</ecNumber>
    </recommendedName>
</protein>
<dbReference type="CDD" id="cd17913">
    <property type="entry name" value="DEXQc_Suv3"/>
    <property type="match status" value="1"/>
</dbReference>
<keyword evidence="4" id="KW-0378">Hydrolase</keyword>
<keyword evidence="8" id="KW-0496">Mitochondrion</keyword>
<feature type="compositionally biased region" description="Basic and acidic residues" evidence="10">
    <location>
        <begin position="942"/>
        <end position="951"/>
    </location>
</feature>
<dbReference type="InterPro" id="IPR001650">
    <property type="entry name" value="Helicase_C-like"/>
</dbReference>
<evidence type="ECO:0000256" key="7">
    <source>
        <dbReference type="ARBA" id="ARBA00022946"/>
    </source>
</evidence>
<name>A0A0G4GLZ5_VITBC</name>
<feature type="compositionally biased region" description="Basic and acidic residues" evidence="10">
    <location>
        <begin position="962"/>
        <end position="977"/>
    </location>
</feature>
<sequence>MKQMATRTLARRRRAFATLARRHDHAHTVLPSTSFAHTRRAQHTQADQAAHSGHNDPHPGKAPQPQPGFLQQYMQTVDSMTAVNHHQQQQQQQPAGPSMDFPTESMGHCSVEDVAVLQASYAAEWVSSPLSVHEKDVLQQRWIAMTQDEACCRFLKDKCDIPLFFLKDRRLQQRFCLYVNNAPPLLKDLRASLLGLFDPHKADLRNDKTYNMMLQSVDDGSPAPAPAPPTAAAEWSSGRREIMDQASCGEPQPWEVHRLLLSQVQQYGPLMRALLPFLAESYGEQLIAFRNVKGLADLRLPHESYPAARASPRAVHIHVGPTNSGKTHHALRRLATAHTGVYCGPLRLLAWEVHEKLTAGGIKCDLLTGQETVKQDGSHHLSCTVEMAPMGVPVECAVIDEMQMVGDKQRGAAWTRAFLAIQAEELHVCGDPRFAELIREIAADCGDQVFLHSYERLSPLSVAPSSLSSLDAVEDHDCVICFTRKDILRMKRDLEKLGRSVCVVYGSLPPETRRQQARLFNDPHTQHRVLVASDAVGMGLNLNIRRIVFRSLKKYDGSGVRQLTPLEIKQIAGRAGRYQSEHPEGWVTCLREDEFDTLKEAMGAPVDSDAVDRAGLFPTFEQFDAFSRELEGEAKRPLPFDELLQRYLELSAVSSKYFVVDSDNTLRLARALQDVTNLQRVELFDFCQAPVDADDLVAVTALRTFAQYYSSFMSVPLPSAYDVARDGVELEPPRTFNELYHYELLYKILDTYVWLARRYSTDVFPDTHSAQSSKQRLAALINDGLSNTAHPITSEDFISAIRDDNDPCAETDSSAMEEGQQRPSALAEAIEDTVEEDRIRRTYLEDMSVERQQQERLLAMMASQGFVMPTTPTTTTNRGKAGSSKTAPPRPPVCVPTSSLFKQHRQPISADVTVPSTRENKTGKKTHATSRARLQLIDEIHRATDERDNKSDTQPPPVSTADHCKEGEPEAGRESKSRIIQFNDDGRRCDACVNQPVP</sequence>
<dbReference type="Pfam" id="PF22527">
    <property type="entry name" value="DEXQc_Suv3"/>
    <property type="match status" value="1"/>
</dbReference>
<evidence type="ECO:0000256" key="6">
    <source>
        <dbReference type="ARBA" id="ARBA00022840"/>
    </source>
</evidence>
<feature type="region of interest" description="Disordered" evidence="10">
    <location>
        <begin position="942"/>
        <end position="982"/>
    </location>
</feature>
<evidence type="ECO:0000256" key="10">
    <source>
        <dbReference type="SAM" id="MobiDB-lite"/>
    </source>
</evidence>
<dbReference type="InterPro" id="IPR027417">
    <property type="entry name" value="P-loop_NTPase"/>
</dbReference>
<dbReference type="Proteomes" id="UP000041254">
    <property type="component" value="Unassembled WGS sequence"/>
</dbReference>
<dbReference type="SMART" id="SM00490">
    <property type="entry name" value="HELICc"/>
    <property type="match status" value="1"/>
</dbReference>
<keyword evidence="13" id="KW-1185">Reference proteome</keyword>
<dbReference type="PhylomeDB" id="A0A0G4GLZ5"/>
<dbReference type="FunFam" id="3.40.50.300:FF:000957">
    <property type="entry name" value="ATP-dependent RNA helicase SUV3L, mitochondrial"/>
    <property type="match status" value="1"/>
</dbReference>
<dbReference type="GO" id="GO:0003724">
    <property type="term" value="F:RNA helicase activity"/>
    <property type="evidence" value="ECO:0007669"/>
    <property type="project" value="UniProtKB-EC"/>
</dbReference>
<evidence type="ECO:0000313" key="13">
    <source>
        <dbReference type="Proteomes" id="UP000041254"/>
    </source>
</evidence>
<dbReference type="STRING" id="1169540.A0A0G4GLZ5"/>
<dbReference type="OMA" id="ESEAMHA"/>
<dbReference type="OrthoDB" id="6692397at2759"/>
<accession>A0A0G4GLZ5</accession>
<dbReference type="EMBL" id="CDMY01000715">
    <property type="protein sequence ID" value="CEM31149.1"/>
    <property type="molecule type" value="Genomic_DNA"/>
</dbReference>
<dbReference type="InterPro" id="IPR044774">
    <property type="entry name" value="Suv3_DEXQc"/>
</dbReference>
<evidence type="ECO:0000256" key="4">
    <source>
        <dbReference type="ARBA" id="ARBA00022801"/>
    </source>
</evidence>
<keyword evidence="7" id="KW-0809">Transit peptide</keyword>
<dbReference type="Pfam" id="PF12513">
    <property type="entry name" value="SUV3_C"/>
    <property type="match status" value="1"/>
</dbReference>
<feature type="region of interest" description="Disordered" evidence="10">
    <location>
        <begin position="867"/>
        <end position="892"/>
    </location>
</feature>
<feature type="region of interest" description="Disordered" evidence="10">
    <location>
        <begin position="19"/>
        <end position="68"/>
    </location>
</feature>
<dbReference type="GO" id="GO:0005524">
    <property type="term" value="F:ATP binding"/>
    <property type="evidence" value="ECO:0007669"/>
    <property type="project" value="UniProtKB-KW"/>
</dbReference>
<dbReference type="FunFam" id="3.40.50.300:FF:000269">
    <property type="entry name" value="ATP-dependent RNA helicase SUPV3L1, mitochondrial"/>
    <property type="match status" value="1"/>
</dbReference>
<keyword evidence="3" id="KW-0547">Nucleotide-binding</keyword>
<dbReference type="GO" id="GO:0016787">
    <property type="term" value="F:hydrolase activity"/>
    <property type="evidence" value="ECO:0007669"/>
    <property type="project" value="UniProtKB-KW"/>
</dbReference>
<comment type="subcellular location">
    <subcellularLocation>
        <location evidence="1">Mitochondrion</location>
    </subcellularLocation>
</comment>
<dbReference type="PROSITE" id="PS51194">
    <property type="entry name" value="HELICASE_CTER"/>
    <property type="match status" value="1"/>
</dbReference>
<evidence type="ECO:0000256" key="3">
    <source>
        <dbReference type="ARBA" id="ARBA00022741"/>
    </source>
</evidence>
<comment type="catalytic activity">
    <reaction evidence="9">
        <text>ATP + H2O = ADP + phosphate + H(+)</text>
        <dbReference type="Rhea" id="RHEA:13065"/>
        <dbReference type="ChEBI" id="CHEBI:15377"/>
        <dbReference type="ChEBI" id="CHEBI:15378"/>
        <dbReference type="ChEBI" id="CHEBI:30616"/>
        <dbReference type="ChEBI" id="CHEBI:43474"/>
        <dbReference type="ChEBI" id="CHEBI:456216"/>
        <dbReference type="EC" id="3.6.4.13"/>
    </reaction>
</comment>
<proteinExistence type="predicted"/>